<comment type="similarity">
    <text evidence="1">Belongs to the N(4)/N(6)-methyltransferase family.</text>
</comment>
<keyword evidence="11" id="KW-1185">Reference proteome</keyword>
<reference evidence="9 10" key="1">
    <citation type="submission" date="2018-06" db="EMBL/GenBank/DDBJ databases">
        <authorList>
            <consortium name="Pathogen Informatics"/>
            <person name="Doyle S."/>
        </authorList>
    </citation>
    <scope>NUCLEOTIDE SEQUENCE [LARGE SCALE GENOMIC DNA]</scope>
    <source>
        <strain evidence="9 10">NCTC11997</strain>
    </source>
</reference>
<keyword evidence="3 9" id="KW-0489">Methyltransferase</keyword>
<dbReference type="InterPro" id="IPR012263">
    <property type="entry name" value="M_m6A_EcoRV"/>
</dbReference>
<reference evidence="8 11" key="2">
    <citation type="submission" date="2020-12" db="EMBL/GenBank/DDBJ databases">
        <title>FDA dAtabase for Regulatory Grade micrObial Sequences (FDA-ARGOS): Supporting development and validation of Infectious Disease Dx tests.</title>
        <authorList>
            <person name="Sproer C."/>
            <person name="Gronow S."/>
            <person name="Severitt S."/>
            <person name="Schroder I."/>
            <person name="Tallon L."/>
            <person name="Sadzewicz L."/>
            <person name="Zhao X."/>
            <person name="Boylan J."/>
            <person name="Ott S."/>
            <person name="Bowen H."/>
            <person name="Vavikolanu K."/>
            <person name="Mehta A."/>
            <person name="Aluvathingal J."/>
            <person name="Nadendla S."/>
            <person name="Lowell S."/>
            <person name="Myers T."/>
            <person name="Yan Y."/>
            <person name="Sichtig H."/>
        </authorList>
    </citation>
    <scope>NUCLEOTIDE SEQUENCE [LARGE SCALE GENOMIC DNA]</scope>
    <source>
        <strain evidence="8 11">FDAARGOS_872</strain>
    </source>
</reference>
<dbReference type="InterPro" id="IPR012327">
    <property type="entry name" value="MeTrfase_D12"/>
</dbReference>
<dbReference type="GO" id="GO:1904047">
    <property type="term" value="F:S-adenosyl-L-methionine binding"/>
    <property type="evidence" value="ECO:0007669"/>
    <property type="project" value="TreeGrafter"/>
</dbReference>
<dbReference type="Pfam" id="PF02086">
    <property type="entry name" value="MethyltransfD12"/>
    <property type="match status" value="1"/>
</dbReference>
<dbReference type="NCBIfam" id="TIGR00571">
    <property type="entry name" value="dam"/>
    <property type="match status" value="1"/>
</dbReference>
<dbReference type="GO" id="GO:0009307">
    <property type="term" value="P:DNA restriction-modification system"/>
    <property type="evidence" value="ECO:0007669"/>
    <property type="project" value="InterPro"/>
</dbReference>
<dbReference type="GO" id="GO:0032259">
    <property type="term" value="P:methylation"/>
    <property type="evidence" value="ECO:0007669"/>
    <property type="project" value="UniProtKB-KW"/>
</dbReference>
<dbReference type="Gene3D" id="3.40.50.150">
    <property type="entry name" value="Vaccinia Virus protein VP39"/>
    <property type="match status" value="1"/>
</dbReference>
<name>A0A378XGS2_9BURK</name>
<evidence type="ECO:0000313" key="9">
    <source>
        <dbReference type="EMBL" id="SUA56263.1"/>
    </source>
</evidence>
<feature type="binding site" evidence="7">
    <location>
        <position position="13"/>
    </location>
    <ligand>
        <name>S-adenosyl-L-methionine</name>
        <dbReference type="ChEBI" id="CHEBI:59789"/>
    </ligand>
</feature>
<dbReference type="Proteomes" id="UP000594903">
    <property type="component" value="Chromosome"/>
</dbReference>
<dbReference type="GO" id="GO:0009007">
    <property type="term" value="F:site-specific DNA-methyltransferase (adenine-specific) activity"/>
    <property type="evidence" value="ECO:0007669"/>
    <property type="project" value="UniProtKB-EC"/>
</dbReference>
<evidence type="ECO:0000313" key="10">
    <source>
        <dbReference type="Proteomes" id="UP000254603"/>
    </source>
</evidence>
<evidence type="ECO:0000256" key="5">
    <source>
        <dbReference type="ARBA" id="ARBA00022691"/>
    </source>
</evidence>
<dbReference type="GO" id="GO:0006298">
    <property type="term" value="P:mismatch repair"/>
    <property type="evidence" value="ECO:0007669"/>
    <property type="project" value="TreeGrafter"/>
</dbReference>
<keyword evidence="5" id="KW-0949">S-adenosyl-L-methionine</keyword>
<dbReference type="RefSeq" id="WP_018573512.1">
    <property type="nucleotide sequence ID" value="NZ_CP065725.1"/>
</dbReference>
<gene>
    <name evidence="9" type="primary">dpnM_3</name>
    <name evidence="8" type="ORF">I6G29_09850</name>
    <name evidence="9" type="ORF">NCTC11997_02036</name>
</gene>
<evidence type="ECO:0000256" key="1">
    <source>
        <dbReference type="ARBA" id="ARBA00006594"/>
    </source>
</evidence>
<comment type="catalytic activity">
    <reaction evidence="6">
        <text>a 2'-deoxyadenosine in DNA + S-adenosyl-L-methionine = an N(6)-methyl-2'-deoxyadenosine in DNA + S-adenosyl-L-homocysteine + H(+)</text>
        <dbReference type="Rhea" id="RHEA:15197"/>
        <dbReference type="Rhea" id="RHEA-COMP:12418"/>
        <dbReference type="Rhea" id="RHEA-COMP:12419"/>
        <dbReference type="ChEBI" id="CHEBI:15378"/>
        <dbReference type="ChEBI" id="CHEBI:57856"/>
        <dbReference type="ChEBI" id="CHEBI:59789"/>
        <dbReference type="ChEBI" id="CHEBI:90615"/>
        <dbReference type="ChEBI" id="CHEBI:90616"/>
        <dbReference type="EC" id="2.1.1.72"/>
    </reaction>
</comment>
<dbReference type="PANTHER" id="PTHR30481">
    <property type="entry name" value="DNA ADENINE METHYLASE"/>
    <property type="match status" value="1"/>
</dbReference>
<dbReference type="STRING" id="1122619.GCA_000373745_00335"/>
<proteinExistence type="inferred from homology"/>
<dbReference type="PANTHER" id="PTHR30481:SF3">
    <property type="entry name" value="DNA ADENINE METHYLASE"/>
    <property type="match status" value="1"/>
</dbReference>
<dbReference type="PRINTS" id="PR00505">
    <property type="entry name" value="D12N6MTFRASE"/>
</dbReference>
<evidence type="ECO:0000256" key="4">
    <source>
        <dbReference type="ARBA" id="ARBA00022679"/>
    </source>
</evidence>
<accession>A0A378XGS2</accession>
<dbReference type="PIRSF" id="PIRSF000398">
    <property type="entry name" value="M_m6A_EcoRV"/>
    <property type="match status" value="1"/>
</dbReference>
<dbReference type="EMBL" id="UGSB01000001">
    <property type="protein sequence ID" value="SUA56263.1"/>
    <property type="molecule type" value="Genomic_DNA"/>
</dbReference>
<dbReference type="Proteomes" id="UP000254603">
    <property type="component" value="Unassembled WGS sequence"/>
</dbReference>
<dbReference type="AlphaFoldDB" id="A0A378XGS2"/>
<dbReference type="InterPro" id="IPR023095">
    <property type="entry name" value="Ade_MeTrfase_dom_2"/>
</dbReference>
<dbReference type="EMBL" id="CP065725">
    <property type="protein sequence ID" value="QPT39458.1"/>
    <property type="molecule type" value="Genomic_DNA"/>
</dbReference>
<keyword evidence="4 9" id="KW-0808">Transferase</keyword>
<feature type="binding site" evidence="7">
    <location>
        <position position="63"/>
    </location>
    <ligand>
        <name>S-adenosyl-L-methionine</name>
        <dbReference type="ChEBI" id="CHEBI:59789"/>
    </ligand>
</feature>
<evidence type="ECO:0000256" key="3">
    <source>
        <dbReference type="ARBA" id="ARBA00022603"/>
    </source>
</evidence>
<dbReference type="Gene3D" id="1.10.1020.10">
    <property type="entry name" value="Adenine-specific Methyltransferase, Domain 2"/>
    <property type="match status" value="1"/>
</dbReference>
<evidence type="ECO:0000313" key="8">
    <source>
        <dbReference type="EMBL" id="QPT39458.1"/>
    </source>
</evidence>
<dbReference type="GO" id="GO:0043565">
    <property type="term" value="F:sequence-specific DNA binding"/>
    <property type="evidence" value="ECO:0007669"/>
    <property type="project" value="TreeGrafter"/>
</dbReference>
<dbReference type="REBASE" id="405501">
    <property type="entry name" value="M.Our11997ORF2036P"/>
</dbReference>
<dbReference type="InterPro" id="IPR029063">
    <property type="entry name" value="SAM-dependent_MTases_sf"/>
</dbReference>
<organism evidence="9 10">
    <name type="scientific">Oligella ureolytica</name>
    <dbReference type="NCBI Taxonomy" id="90244"/>
    <lineage>
        <taxon>Bacteria</taxon>
        <taxon>Pseudomonadati</taxon>
        <taxon>Pseudomonadota</taxon>
        <taxon>Betaproteobacteria</taxon>
        <taxon>Burkholderiales</taxon>
        <taxon>Alcaligenaceae</taxon>
        <taxon>Oligella</taxon>
    </lineage>
</organism>
<feature type="binding site" evidence="7">
    <location>
        <position position="201"/>
    </location>
    <ligand>
        <name>S-adenosyl-L-methionine</name>
        <dbReference type="ChEBI" id="CHEBI:59789"/>
    </ligand>
</feature>
<evidence type="ECO:0000256" key="7">
    <source>
        <dbReference type="PIRSR" id="PIRSR000398-1"/>
    </source>
</evidence>
<sequence>MIAKPVIKWAGGKYRLSTTIIQESQDFIDWDSFDRYVEPFVGGGGMFFAVCNQFQFKEKVISDVNPELINLYLKLRDQSNELLILLRDIEAEFNALPSDERREQFYYSTRESFNQGIVAQDASPEHAALFVVLNKLGFNGLYRVNSSGLFNVPFSKKKRIKLADEHNVLKVSELLQDTEILLGDFAETFSFADERTLFYFDSPYRPLSTTSTFTSYAKTAFDDSEQIRLARFCDQIHAKKAKFILSNSDPKNTQASDDFFDELYIEYRLLRINARRAISAKAEGRANVLEILVIGS</sequence>
<evidence type="ECO:0000313" key="11">
    <source>
        <dbReference type="Proteomes" id="UP000594903"/>
    </source>
</evidence>
<evidence type="ECO:0000256" key="2">
    <source>
        <dbReference type="ARBA" id="ARBA00011900"/>
    </source>
</evidence>
<protein>
    <recommendedName>
        <fullName evidence="2">site-specific DNA-methyltransferase (adenine-specific)</fullName>
        <ecNumber evidence="2">2.1.1.72</ecNumber>
    </recommendedName>
</protein>
<evidence type="ECO:0000256" key="6">
    <source>
        <dbReference type="ARBA" id="ARBA00047942"/>
    </source>
</evidence>
<dbReference type="EC" id="2.1.1.72" evidence="2"/>
<feature type="binding site" evidence="7">
    <location>
        <position position="9"/>
    </location>
    <ligand>
        <name>S-adenosyl-L-methionine</name>
        <dbReference type="ChEBI" id="CHEBI:59789"/>
    </ligand>
</feature>
<dbReference type="SUPFAM" id="SSF53335">
    <property type="entry name" value="S-adenosyl-L-methionine-dependent methyltransferases"/>
    <property type="match status" value="1"/>
</dbReference>
<dbReference type="OrthoDB" id="9805629at2"/>